<organism evidence="2 3">
    <name type="scientific">Gordonia hirsuta DSM 44140 = NBRC 16056</name>
    <dbReference type="NCBI Taxonomy" id="1121927"/>
    <lineage>
        <taxon>Bacteria</taxon>
        <taxon>Bacillati</taxon>
        <taxon>Actinomycetota</taxon>
        <taxon>Actinomycetes</taxon>
        <taxon>Mycobacteriales</taxon>
        <taxon>Gordoniaceae</taxon>
        <taxon>Gordonia</taxon>
    </lineage>
</organism>
<evidence type="ECO:0000313" key="2">
    <source>
        <dbReference type="EMBL" id="GAC58449.1"/>
    </source>
</evidence>
<dbReference type="AlphaFoldDB" id="L7LC04"/>
<proteinExistence type="predicted"/>
<dbReference type="Proteomes" id="UP000053405">
    <property type="component" value="Unassembled WGS sequence"/>
</dbReference>
<comment type="caution">
    <text evidence="2">The sequence shown here is derived from an EMBL/GenBank/DDBJ whole genome shotgun (WGS) entry which is preliminary data.</text>
</comment>
<feature type="transmembrane region" description="Helical" evidence="1">
    <location>
        <begin position="214"/>
        <end position="232"/>
    </location>
</feature>
<name>L7LC04_9ACTN</name>
<feature type="transmembrane region" description="Helical" evidence="1">
    <location>
        <begin position="12"/>
        <end position="31"/>
    </location>
</feature>
<dbReference type="EMBL" id="BANT01000040">
    <property type="protein sequence ID" value="GAC58449.1"/>
    <property type="molecule type" value="Genomic_DNA"/>
</dbReference>
<dbReference type="STRING" id="1121927.GOHSU_40_00330"/>
<feature type="transmembrane region" description="Helical" evidence="1">
    <location>
        <begin position="98"/>
        <end position="117"/>
    </location>
</feature>
<gene>
    <name evidence="2" type="ORF">GOHSU_40_00330</name>
</gene>
<evidence type="ECO:0000256" key="1">
    <source>
        <dbReference type="SAM" id="Phobius"/>
    </source>
</evidence>
<evidence type="ECO:0000313" key="3">
    <source>
        <dbReference type="Proteomes" id="UP000053405"/>
    </source>
</evidence>
<dbReference type="OrthoDB" id="161151at2"/>
<keyword evidence="1" id="KW-1133">Transmembrane helix</keyword>
<keyword evidence="1" id="KW-0472">Membrane</keyword>
<feature type="transmembrane region" description="Helical" evidence="1">
    <location>
        <begin position="281"/>
        <end position="299"/>
    </location>
</feature>
<keyword evidence="3" id="KW-1185">Reference proteome</keyword>
<keyword evidence="1" id="KW-0812">Transmembrane</keyword>
<feature type="transmembrane region" description="Helical" evidence="1">
    <location>
        <begin position="43"/>
        <end position="64"/>
    </location>
</feature>
<dbReference type="RefSeq" id="WP_005942596.1">
    <property type="nucleotide sequence ID" value="NZ_ATVK01000059.1"/>
</dbReference>
<protein>
    <submittedName>
        <fullName evidence="2">Uncharacterized protein</fullName>
    </submittedName>
</protein>
<reference evidence="2 3" key="1">
    <citation type="submission" date="2012-12" db="EMBL/GenBank/DDBJ databases">
        <title>Whole genome shotgun sequence of Gordonia hirsuta NBRC 16056.</title>
        <authorList>
            <person name="Isaki-Nakamura S."/>
            <person name="Hosoyama A."/>
            <person name="Tsuchikane K."/>
            <person name="Katsumata H."/>
            <person name="Baba S."/>
            <person name="Yamazaki S."/>
            <person name="Fujita N."/>
        </authorList>
    </citation>
    <scope>NUCLEOTIDE SEQUENCE [LARGE SCALE GENOMIC DNA]</scope>
    <source>
        <strain evidence="2 3">NBRC 16056</strain>
    </source>
</reference>
<feature type="transmembrane region" description="Helical" evidence="1">
    <location>
        <begin position="244"/>
        <end position="269"/>
    </location>
</feature>
<accession>L7LC04</accession>
<feature type="transmembrane region" description="Helical" evidence="1">
    <location>
        <begin position="305"/>
        <end position="323"/>
    </location>
</feature>
<dbReference type="eggNOG" id="ENOG502ZBUI">
    <property type="taxonomic scope" value="Bacteria"/>
</dbReference>
<feature type="transmembrane region" description="Helical" evidence="1">
    <location>
        <begin position="71"/>
        <end position="92"/>
    </location>
</feature>
<sequence length="355" mass="37263">MIRRSDGGSLVQAVIVIAIVTILVIRAYLAATGYPQIGGKTLHIAHALWGGAAMIIAIIVLLSFAGRRARALAVLLGGIGFGLFLDEVGKFVTKTNDYFFAPAVSIMYVVLVVLLLVNRAIQDTRRSSPQGELSEALIRTAEAVVGGATAAERQDIRGLLNSAVAGGADPATVDEVSRVLEGAPEDPPSAADRLRARLLPGDLEAKFGRHTTQAAAWLLTAFSLAGLISASVTIAEDLDAGTGIAVSAIGRFGGSTLAFVLCVAALFLHGRNPHSLRPLRMLRAAALVTMLLTEVFDFVAEQFGALINVAIGLAALAVFSYRINFLTRRTRPAVSESDPAAAVDPSVTVSRTRTL</sequence>